<dbReference type="InterPro" id="IPR036415">
    <property type="entry name" value="Lamin_tail_dom_sf"/>
</dbReference>
<name>A0ABT2ITV5_9FLAO</name>
<evidence type="ECO:0000313" key="3">
    <source>
        <dbReference type="Proteomes" id="UP001525566"/>
    </source>
</evidence>
<keyword evidence="3" id="KW-1185">Reference proteome</keyword>
<evidence type="ECO:0000313" key="2">
    <source>
        <dbReference type="EMBL" id="MCT2562276.1"/>
    </source>
</evidence>
<dbReference type="Pfam" id="PF00932">
    <property type="entry name" value="LTD"/>
    <property type="match status" value="1"/>
</dbReference>
<dbReference type="Gene3D" id="2.60.40.1260">
    <property type="entry name" value="Lamin Tail domain"/>
    <property type="match status" value="1"/>
</dbReference>
<proteinExistence type="predicted"/>
<comment type="caution">
    <text evidence="2">The sequence shown here is derived from an EMBL/GenBank/DDBJ whole genome shotgun (WGS) entry which is preliminary data.</text>
</comment>
<evidence type="ECO:0000259" key="1">
    <source>
        <dbReference type="PROSITE" id="PS51841"/>
    </source>
</evidence>
<dbReference type="SUPFAM" id="SSF74853">
    <property type="entry name" value="Lamin A/C globular tail domain"/>
    <property type="match status" value="1"/>
</dbReference>
<gene>
    <name evidence="2" type="ORF">N0B48_10275</name>
</gene>
<dbReference type="PROSITE" id="PS51841">
    <property type="entry name" value="LTD"/>
    <property type="match status" value="1"/>
</dbReference>
<dbReference type="EMBL" id="JAOAMU010000003">
    <property type="protein sequence ID" value="MCT2562276.1"/>
    <property type="molecule type" value="Genomic_DNA"/>
</dbReference>
<feature type="domain" description="LTD" evidence="1">
    <location>
        <begin position="5"/>
        <end position="151"/>
    </location>
</feature>
<sequence length="393" mass="44396">MRIKSTACFFLSILGQIVYSQLLITEVYYNTPYNEKLYFNKTVNGVLTGELMDARKHHRGEFIEIYNYSDKDVNLKNWYLKDLLKTFWLPEKIIKKGEFMVIAYSTLPYNTTIFSEHFSTTAGKENQIIYQDDIILRNKREEIILGYSFNRTNLLNKSKYSWEFQAEPSSNFIKNIYQNPSQFYSFNSLQYNPTTYPNGKYEATPNPLAATYVPTTQSYDEIIKDDFQQYYSYLDWSDNVNTLVDKICSLSIEKVSQSPNGSYTNNGSSCFSYDSAGNLVTGGGCNGASTPSSGTPGVSSDELELIKNNIIISPNPTKASDSYNVTITWNGPALNKINNIQIFNSSGTTVYGFSPGTGVNTTTFNLQNQLPGAFVANFILNTGQIVSKNILKW</sequence>
<dbReference type="Proteomes" id="UP001525566">
    <property type="component" value="Unassembled WGS sequence"/>
</dbReference>
<organism evidence="2 3">
    <name type="scientific">Chryseobacterium herbae</name>
    <dbReference type="NCBI Taxonomy" id="2976476"/>
    <lineage>
        <taxon>Bacteria</taxon>
        <taxon>Pseudomonadati</taxon>
        <taxon>Bacteroidota</taxon>
        <taxon>Flavobacteriia</taxon>
        <taxon>Flavobacteriales</taxon>
        <taxon>Weeksellaceae</taxon>
        <taxon>Chryseobacterium group</taxon>
        <taxon>Chryseobacterium</taxon>
    </lineage>
</organism>
<dbReference type="InterPro" id="IPR001322">
    <property type="entry name" value="Lamin_tail_dom"/>
</dbReference>
<reference evidence="2 3" key="1">
    <citation type="submission" date="2022-09" db="EMBL/GenBank/DDBJ databases">
        <title>Chryseobacterium oleae sp.nov., isolated from the inter-root soil of Pyrola calliantha H. Andr. in Tibet.</title>
        <authorList>
            <person name="Li Z."/>
        </authorList>
    </citation>
    <scope>NUCLEOTIDE SEQUENCE [LARGE SCALE GENOMIC DNA]</scope>
    <source>
        <strain evidence="3">pc1-10</strain>
    </source>
</reference>
<accession>A0ABT2ITV5</accession>
<dbReference type="RefSeq" id="WP_259838718.1">
    <property type="nucleotide sequence ID" value="NZ_JAOAMU010000003.1"/>
</dbReference>
<protein>
    <submittedName>
        <fullName evidence="2">Lamin tail domain-containing protein</fullName>
    </submittedName>
</protein>